<accession>A0ABV8DKR7</accession>
<dbReference type="InterPro" id="IPR013078">
    <property type="entry name" value="His_Pase_superF_clade-1"/>
</dbReference>
<dbReference type="EMBL" id="JBHSAX010000002">
    <property type="protein sequence ID" value="MFC3960551.1"/>
    <property type="molecule type" value="Genomic_DNA"/>
</dbReference>
<gene>
    <name evidence="2" type="ORF">ACFO0B_00950</name>
</gene>
<dbReference type="Gene3D" id="3.40.50.1240">
    <property type="entry name" value="Phosphoglycerate mutase-like"/>
    <property type="match status" value="1"/>
</dbReference>
<dbReference type="RefSeq" id="WP_378610320.1">
    <property type="nucleotide sequence ID" value="NZ_JBHSAX010000002.1"/>
</dbReference>
<dbReference type="SUPFAM" id="SSF53254">
    <property type="entry name" value="Phosphoglycerate mutase-like"/>
    <property type="match status" value="1"/>
</dbReference>
<proteinExistence type="predicted"/>
<dbReference type="PANTHER" id="PTHR48100">
    <property type="entry name" value="BROAD-SPECIFICITY PHOSPHATASE YOR283W-RELATED"/>
    <property type="match status" value="1"/>
</dbReference>
<dbReference type="InterPro" id="IPR029033">
    <property type="entry name" value="His_PPase_superfam"/>
</dbReference>
<dbReference type="Proteomes" id="UP001595696">
    <property type="component" value="Unassembled WGS sequence"/>
</dbReference>
<dbReference type="InterPro" id="IPR050275">
    <property type="entry name" value="PGM_Phosphatase"/>
</dbReference>
<name>A0ABV8DKR7_9NOCA</name>
<dbReference type="SMART" id="SM00855">
    <property type="entry name" value="PGAM"/>
    <property type="match status" value="1"/>
</dbReference>
<organism evidence="2 3">
    <name type="scientific">Nocardia jiangsuensis</name>
    <dbReference type="NCBI Taxonomy" id="1691563"/>
    <lineage>
        <taxon>Bacteria</taxon>
        <taxon>Bacillati</taxon>
        <taxon>Actinomycetota</taxon>
        <taxon>Actinomycetes</taxon>
        <taxon>Mycobacteriales</taxon>
        <taxon>Nocardiaceae</taxon>
        <taxon>Nocardia</taxon>
    </lineage>
</organism>
<protein>
    <submittedName>
        <fullName evidence="2">Histidine phosphatase family protein</fullName>
    </submittedName>
</protein>
<evidence type="ECO:0000256" key="1">
    <source>
        <dbReference type="SAM" id="MobiDB-lite"/>
    </source>
</evidence>
<dbReference type="CDD" id="cd07067">
    <property type="entry name" value="HP_PGM_like"/>
    <property type="match status" value="1"/>
</dbReference>
<sequence length="218" mass="24231">MLRYLEAVRHGQTPINAAGPAGARPYLPDSEVFLTELGERQAIDVGRRFAALPADELPDLVLCSPYPRARRTWEIAVAELRSPPEFRVDDRLHDRDRGQFRVMSQARARLLHPDEAAAEDRDPLGYRPPDGESFRDVADRVGAVVTELLDPGPARVLIVAHDAVVLMLRQVLEHLPDAEILALAERGLAGNGSITSWQRDPDGNLRLLAYDVRTHLTS</sequence>
<comment type="caution">
    <text evidence="2">The sequence shown here is derived from an EMBL/GenBank/DDBJ whole genome shotgun (WGS) entry which is preliminary data.</text>
</comment>
<reference evidence="3" key="1">
    <citation type="journal article" date="2019" name="Int. J. Syst. Evol. Microbiol.">
        <title>The Global Catalogue of Microorganisms (GCM) 10K type strain sequencing project: providing services to taxonomists for standard genome sequencing and annotation.</title>
        <authorList>
            <consortium name="The Broad Institute Genomics Platform"/>
            <consortium name="The Broad Institute Genome Sequencing Center for Infectious Disease"/>
            <person name="Wu L."/>
            <person name="Ma J."/>
        </authorList>
    </citation>
    <scope>NUCLEOTIDE SEQUENCE [LARGE SCALE GENOMIC DNA]</scope>
    <source>
        <strain evidence="3">CGMCC 4.7330</strain>
    </source>
</reference>
<keyword evidence="3" id="KW-1185">Reference proteome</keyword>
<evidence type="ECO:0000313" key="2">
    <source>
        <dbReference type="EMBL" id="MFC3960551.1"/>
    </source>
</evidence>
<evidence type="ECO:0000313" key="3">
    <source>
        <dbReference type="Proteomes" id="UP001595696"/>
    </source>
</evidence>
<dbReference type="PANTHER" id="PTHR48100:SF1">
    <property type="entry name" value="HISTIDINE PHOSPHATASE FAMILY PROTEIN-RELATED"/>
    <property type="match status" value="1"/>
</dbReference>
<feature type="region of interest" description="Disordered" evidence="1">
    <location>
        <begin position="112"/>
        <end position="132"/>
    </location>
</feature>
<dbReference type="Pfam" id="PF00300">
    <property type="entry name" value="His_Phos_1"/>
    <property type="match status" value="1"/>
</dbReference>